<dbReference type="EMBL" id="JALBCA010000038">
    <property type="protein sequence ID" value="KAI2387563.1"/>
    <property type="molecule type" value="Genomic_DNA"/>
</dbReference>
<reference evidence="1" key="1">
    <citation type="journal article" date="2022" name="bioRxiv">
        <title>Population genetic analysis of Ophidiomyces ophidiicola, the causative agent of snake fungal disease, indicates recent introductions to the USA.</title>
        <authorList>
            <person name="Ladner J.T."/>
            <person name="Palmer J.M."/>
            <person name="Ettinger C.L."/>
            <person name="Stajich J.E."/>
            <person name="Farrell T.M."/>
            <person name="Glorioso B.M."/>
            <person name="Lawson B."/>
            <person name="Price S.J."/>
            <person name="Stengle A.G."/>
            <person name="Grear D.A."/>
            <person name="Lorch J.M."/>
        </authorList>
    </citation>
    <scope>NUCLEOTIDE SEQUENCE</scope>
    <source>
        <strain evidence="1">NWHC 24266-5</strain>
    </source>
</reference>
<evidence type="ECO:0000313" key="1">
    <source>
        <dbReference type="EMBL" id="KAI2387563.1"/>
    </source>
</evidence>
<gene>
    <name evidence="1" type="ORF">LOY88_003053</name>
</gene>
<accession>A0ACB8UXL9</accession>
<name>A0ACB8UXL9_9EURO</name>
<protein>
    <submittedName>
        <fullName evidence="1">Uncharacterized protein</fullName>
    </submittedName>
</protein>
<comment type="caution">
    <text evidence="1">The sequence shown here is derived from an EMBL/GenBank/DDBJ whole genome shotgun (WGS) entry which is preliminary data.</text>
</comment>
<proteinExistence type="predicted"/>
<organism evidence="1">
    <name type="scientific">Ophidiomyces ophidiicola</name>
    <dbReference type="NCBI Taxonomy" id="1387563"/>
    <lineage>
        <taxon>Eukaryota</taxon>
        <taxon>Fungi</taxon>
        <taxon>Dikarya</taxon>
        <taxon>Ascomycota</taxon>
        <taxon>Pezizomycotina</taxon>
        <taxon>Eurotiomycetes</taxon>
        <taxon>Eurotiomycetidae</taxon>
        <taxon>Onygenales</taxon>
        <taxon>Onygenaceae</taxon>
        <taxon>Ophidiomyces</taxon>
    </lineage>
</organism>
<sequence length="407" mass="45440">MDTAVQTPKACSTLFLDQPPSCLKFCPTAPNHLLVSTYLLTEVASGNSAPNSVRTGSLQLFRFDPCLYQLSLIQRLPLDFAVFDFQFSPHDPSLFAVALSTSVVSLYRIEATNDPAPSTAVIQFVRSIQVHENSDQLALFLAWIPHNVSLNGRDYPNQIKDGFAVSFSDGRVSVFFSKDGANKLDQDSVCEMQLTGYPVEIWYVAFHFKIEEGQSALLFAGDDMQHIRAASLDTMTGAEDMLPCSWQVDDRGRFHDAGVTCILPLFHEGAGTIVLTGSYDEHIRVYHFKTRGEVLASKNLGGGVWRLKLIKEEELPNISSQIQGHSYTILASCMHGGTRILRITHTREHWEINILVEFKEHQSMNYASDAYSGARDDDDANNARHNSALFVTSSFYDKRVCVWEANL</sequence>